<keyword evidence="1" id="KW-0812">Transmembrane</keyword>
<sequence length="168" mass="18038">MSLDHSPEATPGSVMSRHWLDLERVKVYSIAMLIIYCGMIVLWGLRTKGFTADSVARPGVDFSAFWSASYLALKGHAVKVYDYETLRPVIAAFGAVKGGGAVLSAMGLSPDVPVVCHAVSLVPVCSELPYLHWQHGGHLHRRAYQDRGHSRGAALRGVATCGGFSGCP</sequence>
<proteinExistence type="predicted"/>
<dbReference type="EMBL" id="FMSH01000524">
    <property type="protein sequence ID" value="SCV00651.1"/>
    <property type="molecule type" value="Genomic_DNA"/>
</dbReference>
<dbReference type="AlphaFoldDB" id="A0A1K0JQX0"/>
<name>A0A1K0JQX0_CUPNE</name>
<gene>
    <name evidence="2" type="ORF">CNECB9_750010</name>
</gene>
<feature type="transmembrane region" description="Helical" evidence="1">
    <location>
        <begin position="27"/>
        <end position="45"/>
    </location>
</feature>
<keyword evidence="1" id="KW-0472">Membrane</keyword>
<protein>
    <submittedName>
        <fullName evidence="2">Uncharacterized protein</fullName>
    </submittedName>
</protein>
<evidence type="ECO:0000313" key="2">
    <source>
        <dbReference type="EMBL" id="SCV00651.1"/>
    </source>
</evidence>
<reference evidence="2" key="1">
    <citation type="submission" date="2016-09" db="EMBL/GenBank/DDBJ databases">
        <authorList>
            <person name="Capua I."/>
            <person name="De Benedictis P."/>
            <person name="Joannis T."/>
            <person name="Lombin L.H."/>
            <person name="Cattoli G."/>
        </authorList>
    </citation>
    <scope>NUCLEOTIDE SEQUENCE</scope>
    <source>
        <strain evidence="2">B9</strain>
    </source>
</reference>
<keyword evidence="1" id="KW-1133">Transmembrane helix</keyword>
<evidence type="ECO:0000256" key="1">
    <source>
        <dbReference type="SAM" id="Phobius"/>
    </source>
</evidence>
<organism evidence="2">
    <name type="scientific">Cupriavidus necator</name>
    <name type="common">Alcaligenes eutrophus</name>
    <name type="synonym">Ralstonia eutropha</name>
    <dbReference type="NCBI Taxonomy" id="106590"/>
    <lineage>
        <taxon>Bacteria</taxon>
        <taxon>Pseudomonadati</taxon>
        <taxon>Pseudomonadota</taxon>
        <taxon>Betaproteobacteria</taxon>
        <taxon>Burkholderiales</taxon>
        <taxon>Burkholderiaceae</taxon>
        <taxon>Cupriavidus</taxon>
    </lineage>
</organism>
<accession>A0A1K0JQX0</accession>